<reference evidence="3" key="1">
    <citation type="journal article" date="2017" name="Genome Announc.">
        <title>Genome sequences of Cyberlindnera fabianii 65, Pichia kudriavzevii 129, and Saccharomyces cerevisiae 131 isolated from fermented masau fruits in Zimbabwe.</title>
        <authorList>
            <person name="van Rijswijck I.M.H."/>
            <person name="Derks M.F.L."/>
            <person name="Abee T."/>
            <person name="de Ridder D."/>
            <person name="Smid E.J."/>
        </authorList>
    </citation>
    <scope>NUCLEOTIDE SEQUENCE [LARGE SCALE GENOMIC DNA]</scope>
    <source>
        <strain evidence="3">129</strain>
    </source>
</reference>
<keyword evidence="1" id="KW-1133">Transmembrane helix</keyword>
<dbReference type="EMBL" id="MQVM01000005">
    <property type="protein sequence ID" value="ONH75972.1"/>
    <property type="molecule type" value="Genomic_DNA"/>
</dbReference>
<evidence type="ECO:0000313" key="2">
    <source>
        <dbReference type="EMBL" id="ONH75972.1"/>
    </source>
</evidence>
<keyword evidence="1" id="KW-0472">Membrane</keyword>
<gene>
    <name evidence="2" type="ORF">BOH78_1332</name>
</gene>
<comment type="caution">
    <text evidence="2">The sequence shown here is derived from an EMBL/GenBank/DDBJ whole genome shotgun (WGS) entry which is preliminary data.</text>
</comment>
<sequence length="70" mass="7962">MIYEHAIAPQKHDDTLLAYIQTYSLLMQSILVKTATIFSSICIERKIIKSKIYSLDVTCQIPLSEKIFAA</sequence>
<accession>A0A1V2LQF2</accession>
<keyword evidence="1" id="KW-0812">Transmembrane</keyword>
<dbReference type="AlphaFoldDB" id="A0A1V2LQF2"/>
<organism evidence="2 3">
    <name type="scientific">Pichia kudriavzevii</name>
    <name type="common">Yeast</name>
    <name type="synonym">Issatchenkia orientalis</name>
    <dbReference type="NCBI Taxonomy" id="4909"/>
    <lineage>
        <taxon>Eukaryota</taxon>
        <taxon>Fungi</taxon>
        <taxon>Dikarya</taxon>
        <taxon>Ascomycota</taxon>
        <taxon>Saccharomycotina</taxon>
        <taxon>Pichiomycetes</taxon>
        <taxon>Pichiales</taxon>
        <taxon>Pichiaceae</taxon>
        <taxon>Pichia</taxon>
    </lineage>
</organism>
<evidence type="ECO:0000256" key="1">
    <source>
        <dbReference type="SAM" id="Phobius"/>
    </source>
</evidence>
<feature type="transmembrane region" description="Helical" evidence="1">
    <location>
        <begin position="20"/>
        <end position="43"/>
    </location>
</feature>
<protein>
    <submittedName>
        <fullName evidence="2">Uncharacterized protein</fullName>
    </submittedName>
</protein>
<name>A0A1V2LQF2_PICKU</name>
<dbReference type="Proteomes" id="UP000189274">
    <property type="component" value="Unassembled WGS sequence"/>
</dbReference>
<evidence type="ECO:0000313" key="3">
    <source>
        <dbReference type="Proteomes" id="UP000189274"/>
    </source>
</evidence>
<proteinExistence type="predicted"/>